<evidence type="ECO:0000313" key="8">
    <source>
        <dbReference type="Proteomes" id="UP001153954"/>
    </source>
</evidence>
<dbReference type="InterPro" id="IPR012337">
    <property type="entry name" value="RNaseH-like_sf"/>
</dbReference>
<proteinExistence type="predicted"/>
<comment type="subcellular location">
    <subcellularLocation>
        <location evidence="1">Nucleus</location>
    </subcellularLocation>
</comment>
<accession>A0AAU9U9D5</accession>
<dbReference type="GO" id="GO:0046983">
    <property type="term" value="F:protein dimerization activity"/>
    <property type="evidence" value="ECO:0007669"/>
    <property type="project" value="InterPro"/>
</dbReference>
<evidence type="ECO:0000256" key="5">
    <source>
        <dbReference type="ARBA" id="ARBA00023242"/>
    </source>
</evidence>
<protein>
    <recommendedName>
        <fullName evidence="6">HAT C-terminal dimerisation domain-containing protein</fullName>
    </recommendedName>
</protein>
<sequence>MCSWNSTFYMMERMIKIQDSLCLYASKHNIPQISTEEWLQLKKLVTILQPFEEVTRNLSDSNTSISSVIPLIHTLKCTLQIEDNKPDTNERFKSIIKCTTDQLNSRFGDLYSNNYFAIATYLDPRYKMKFFNEVVKEMIESKLISLLDDGNKSPNIVENIDVPAEKRARLASPVLGTSGYTKSSVQTILSNILSSDEDDTDSTDKHAVFDKFVIWKSLINEYSREKRISMNEDPLLWWKVNTKFKPLNLIARQYLSCPPSSVASEQLFSGAGLIYDPLRNRLEADKAAKLLFIKYNLLLLD</sequence>
<dbReference type="Proteomes" id="UP001153954">
    <property type="component" value="Unassembled WGS sequence"/>
</dbReference>
<dbReference type="InterPro" id="IPR052035">
    <property type="entry name" value="ZnF_BED_domain_contain"/>
</dbReference>
<comment type="caution">
    <text evidence="7">The sequence shown here is derived from an EMBL/GenBank/DDBJ whole genome shotgun (WGS) entry which is preliminary data.</text>
</comment>
<dbReference type="Pfam" id="PF05699">
    <property type="entry name" value="Dimer_Tnp_hAT"/>
    <property type="match status" value="1"/>
</dbReference>
<dbReference type="EMBL" id="CAKOGL010000016">
    <property type="protein sequence ID" value="CAH2095920.1"/>
    <property type="molecule type" value="Genomic_DNA"/>
</dbReference>
<evidence type="ECO:0000256" key="4">
    <source>
        <dbReference type="ARBA" id="ARBA00022833"/>
    </source>
</evidence>
<dbReference type="PANTHER" id="PTHR46481">
    <property type="entry name" value="ZINC FINGER BED DOMAIN-CONTAINING PROTEIN 4"/>
    <property type="match status" value="1"/>
</dbReference>
<dbReference type="SUPFAM" id="SSF53098">
    <property type="entry name" value="Ribonuclease H-like"/>
    <property type="match status" value="1"/>
</dbReference>
<evidence type="ECO:0000256" key="3">
    <source>
        <dbReference type="ARBA" id="ARBA00022771"/>
    </source>
</evidence>
<feature type="domain" description="HAT C-terminal dimerisation" evidence="6">
    <location>
        <begin position="220"/>
        <end position="297"/>
    </location>
</feature>
<keyword evidence="4" id="KW-0862">Zinc</keyword>
<evidence type="ECO:0000256" key="2">
    <source>
        <dbReference type="ARBA" id="ARBA00022723"/>
    </source>
</evidence>
<keyword evidence="8" id="KW-1185">Reference proteome</keyword>
<reference evidence="7" key="1">
    <citation type="submission" date="2022-03" db="EMBL/GenBank/DDBJ databases">
        <authorList>
            <person name="Tunstrom K."/>
        </authorList>
    </citation>
    <scope>NUCLEOTIDE SEQUENCE</scope>
</reference>
<keyword evidence="3" id="KW-0863">Zinc-finger</keyword>
<evidence type="ECO:0000259" key="6">
    <source>
        <dbReference type="Pfam" id="PF05699"/>
    </source>
</evidence>
<dbReference type="InterPro" id="IPR008906">
    <property type="entry name" value="HATC_C_dom"/>
</dbReference>
<dbReference type="PANTHER" id="PTHR46481:SF10">
    <property type="entry name" value="ZINC FINGER BED DOMAIN-CONTAINING PROTEIN 39"/>
    <property type="match status" value="1"/>
</dbReference>
<name>A0AAU9U9D5_EUPED</name>
<dbReference type="GO" id="GO:0008270">
    <property type="term" value="F:zinc ion binding"/>
    <property type="evidence" value="ECO:0007669"/>
    <property type="project" value="UniProtKB-KW"/>
</dbReference>
<keyword evidence="2" id="KW-0479">Metal-binding</keyword>
<dbReference type="GO" id="GO:0005634">
    <property type="term" value="C:nucleus"/>
    <property type="evidence" value="ECO:0007669"/>
    <property type="project" value="UniProtKB-SubCell"/>
</dbReference>
<keyword evidence="5" id="KW-0539">Nucleus</keyword>
<organism evidence="7 8">
    <name type="scientific">Euphydryas editha</name>
    <name type="common">Edith's checkerspot</name>
    <dbReference type="NCBI Taxonomy" id="104508"/>
    <lineage>
        <taxon>Eukaryota</taxon>
        <taxon>Metazoa</taxon>
        <taxon>Ecdysozoa</taxon>
        <taxon>Arthropoda</taxon>
        <taxon>Hexapoda</taxon>
        <taxon>Insecta</taxon>
        <taxon>Pterygota</taxon>
        <taxon>Neoptera</taxon>
        <taxon>Endopterygota</taxon>
        <taxon>Lepidoptera</taxon>
        <taxon>Glossata</taxon>
        <taxon>Ditrysia</taxon>
        <taxon>Papilionoidea</taxon>
        <taxon>Nymphalidae</taxon>
        <taxon>Nymphalinae</taxon>
        <taxon>Euphydryas</taxon>
    </lineage>
</organism>
<evidence type="ECO:0000256" key="1">
    <source>
        <dbReference type="ARBA" id="ARBA00004123"/>
    </source>
</evidence>
<evidence type="ECO:0000313" key="7">
    <source>
        <dbReference type="EMBL" id="CAH2095920.1"/>
    </source>
</evidence>
<gene>
    <name evidence="7" type="ORF">EEDITHA_LOCUS11317</name>
</gene>
<dbReference type="AlphaFoldDB" id="A0AAU9U9D5"/>